<comment type="caution">
    <text evidence="1">The sequence shown here is derived from an EMBL/GenBank/DDBJ whole genome shotgun (WGS) entry which is preliminary data.</text>
</comment>
<sequence>MKMGNNFQKCVVLNIERRRFFPPRVSYKVVILRERKNRSIEHLFQIVSNAHNYENSAWYSSVDGQELLTEELVQLNPVTTDPLILL</sequence>
<dbReference type="AlphaFoldDB" id="A0A8X7BWY3"/>
<organism evidence="1 2">
    <name type="scientific">Trichonephila inaurata madagascariensis</name>
    <dbReference type="NCBI Taxonomy" id="2747483"/>
    <lineage>
        <taxon>Eukaryota</taxon>
        <taxon>Metazoa</taxon>
        <taxon>Ecdysozoa</taxon>
        <taxon>Arthropoda</taxon>
        <taxon>Chelicerata</taxon>
        <taxon>Arachnida</taxon>
        <taxon>Araneae</taxon>
        <taxon>Araneomorphae</taxon>
        <taxon>Entelegynae</taxon>
        <taxon>Araneoidea</taxon>
        <taxon>Nephilidae</taxon>
        <taxon>Trichonephila</taxon>
        <taxon>Trichonephila inaurata</taxon>
    </lineage>
</organism>
<reference evidence="1" key="1">
    <citation type="submission" date="2020-08" db="EMBL/GenBank/DDBJ databases">
        <title>Multicomponent nature underlies the extraordinary mechanical properties of spider dragline silk.</title>
        <authorList>
            <person name="Kono N."/>
            <person name="Nakamura H."/>
            <person name="Mori M."/>
            <person name="Yoshida Y."/>
            <person name="Ohtoshi R."/>
            <person name="Malay A.D."/>
            <person name="Moran D.A.P."/>
            <person name="Tomita M."/>
            <person name="Numata K."/>
            <person name="Arakawa K."/>
        </authorList>
    </citation>
    <scope>NUCLEOTIDE SEQUENCE</scope>
</reference>
<dbReference type="EMBL" id="BMAV01004489">
    <property type="protein sequence ID" value="GFY44959.1"/>
    <property type="molecule type" value="Genomic_DNA"/>
</dbReference>
<evidence type="ECO:0000313" key="1">
    <source>
        <dbReference type="EMBL" id="GFY44959.1"/>
    </source>
</evidence>
<evidence type="ECO:0000313" key="2">
    <source>
        <dbReference type="Proteomes" id="UP000886998"/>
    </source>
</evidence>
<accession>A0A8X7BWY3</accession>
<keyword evidence="2" id="KW-1185">Reference proteome</keyword>
<dbReference type="Proteomes" id="UP000886998">
    <property type="component" value="Unassembled WGS sequence"/>
</dbReference>
<proteinExistence type="predicted"/>
<gene>
    <name evidence="1" type="ORF">TNIN_355611</name>
</gene>
<name>A0A8X7BWY3_9ARAC</name>
<protein>
    <submittedName>
        <fullName evidence="1">Uncharacterized protein</fullName>
    </submittedName>
</protein>